<evidence type="ECO:0000259" key="2">
    <source>
        <dbReference type="Pfam" id="PF07510"/>
    </source>
</evidence>
<sequence>MKSATLFSALVLVFGVAQAAPYPYAQLTERAAPGVPSGEDAKTKLAKIRVLASTSGDGYSRKLFPHWKEQSDGCNTREDVLKRDGTSVQVDKKCAATAGTWVCPYSGKTFTKSSDMDIDHMVPLKNAWISGASSWTTEKRGDFANDLKNPQLWAVNDRVNEAKSDASPDKWKPALTSFYCTYASAWVEVKSVWDLTITDAEKATLGQMLDTCGGNSTQPAGSRL</sequence>
<evidence type="ECO:0000313" key="4">
    <source>
        <dbReference type="Proteomes" id="UP001365542"/>
    </source>
</evidence>
<reference evidence="3 4" key="1">
    <citation type="submission" date="2019-10" db="EMBL/GenBank/DDBJ databases">
        <authorList>
            <person name="Palmer J.M."/>
        </authorList>
    </citation>
    <scope>NUCLEOTIDE SEQUENCE [LARGE SCALE GENOMIC DNA]</scope>
    <source>
        <strain evidence="3 4">TWF694</strain>
    </source>
</reference>
<protein>
    <recommendedName>
        <fullName evidence="2">GmrSD restriction endonucleases C-terminal domain-containing protein</fullName>
    </recommendedName>
</protein>
<proteinExistence type="predicted"/>
<evidence type="ECO:0000256" key="1">
    <source>
        <dbReference type="SAM" id="SignalP"/>
    </source>
</evidence>
<feature type="domain" description="GmrSD restriction endonucleases C-terminal" evidence="2">
    <location>
        <begin position="103"/>
        <end position="206"/>
    </location>
</feature>
<keyword evidence="1" id="KW-0732">Signal</keyword>
<dbReference type="PANTHER" id="PTHR24094:SF15">
    <property type="entry name" value="AMP-DEPENDENT SYNTHETASE_LIGASE DOMAIN-CONTAINING PROTEIN-RELATED"/>
    <property type="match status" value="1"/>
</dbReference>
<dbReference type="Pfam" id="PF07510">
    <property type="entry name" value="GmrSD_C"/>
    <property type="match status" value="1"/>
</dbReference>
<dbReference type="AlphaFoldDB" id="A0AAV9XEB1"/>
<organism evidence="3 4">
    <name type="scientific">Orbilia ellipsospora</name>
    <dbReference type="NCBI Taxonomy" id="2528407"/>
    <lineage>
        <taxon>Eukaryota</taxon>
        <taxon>Fungi</taxon>
        <taxon>Dikarya</taxon>
        <taxon>Ascomycota</taxon>
        <taxon>Pezizomycotina</taxon>
        <taxon>Orbiliomycetes</taxon>
        <taxon>Orbiliales</taxon>
        <taxon>Orbiliaceae</taxon>
        <taxon>Orbilia</taxon>
    </lineage>
</organism>
<gene>
    <name evidence="3" type="ORF">TWF694_009095</name>
</gene>
<dbReference type="Proteomes" id="UP001365542">
    <property type="component" value="Unassembled WGS sequence"/>
</dbReference>
<feature type="chain" id="PRO_5043440834" description="GmrSD restriction endonucleases C-terminal domain-containing protein" evidence="1">
    <location>
        <begin position="20"/>
        <end position="224"/>
    </location>
</feature>
<accession>A0AAV9XEB1</accession>
<keyword evidence="4" id="KW-1185">Reference proteome</keyword>
<dbReference type="Gene3D" id="1.10.30.50">
    <property type="match status" value="1"/>
</dbReference>
<dbReference type="InterPro" id="IPR011089">
    <property type="entry name" value="GmrSD_C"/>
</dbReference>
<name>A0AAV9XEB1_9PEZI</name>
<feature type="signal peptide" evidence="1">
    <location>
        <begin position="1"/>
        <end position="19"/>
    </location>
</feature>
<dbReference type="EMBL" id="JAVHJO010000005">
    <property type="protein sequence ID" value="KAK6540286.1"/>
    <property type="molecule type" value="Genomic_DNA"/>
</dbReference>
<evidence type="ECO:0000313" key="3">
    <source>
        <dbReference type="EMBL" id="KAK6540286.1"/>
    </source>
</evidence>
<comment type="caution">
    <text evidence="3">The sequence shown here is derived from an EMBL/GenBank/DDBJ whole genome shotgun (WGS) entry which is preliminary data.</text>
</comment>
<dbReference type="PANTHER" id="PTHR24094">
    <property type="entry name" value="SECRETED PROTEIN"/>
    <property type="match status" value="1"/>
</dbReference>